<evidence type="ECO:0000313" key="2">
    <source>
        <dbReference type="EMBL" id="TRW98575.1"/>
    </source>
</evidence>
<accession>A0ABY3CCD0</accession>
<evidence type="ECO:0000259" key="1">
    <source>
        <dbReference type="Pfam" id="PF06527"/>
    </source>
</evidence>
<dbReference type="Pfam" id="PF06527">
    <property type="entry name" value="TniQ"/>
    <property type="match status" value="1"/>
</dbReference>
<name>A0ABY3CCD0_9GAMM</name>
<evidence type="ECO:0000313" key="3">
    <source>
        <dbReference type="Proteomes" id="UP000733744"/>
    </source>
</evidence>
<comment type="caution">
    <text evidence="2">The sequence shown here is derived from an EMBL/GenBank/DDBJ whole genome shotgun (WGS) entry which is preliminary data.</text>
</comment>
<dbReference type="InterPro" id="IPR009492">
    <property type="entry name" value="TniQ"/>
</dbReference>
<dbReference type="EMBL" id="RYFG02000064">
    <property type="protein sequence ID" value="TRW98575.1"/>
    <property type="molecule type" value="Genomic_DNA"/>
</dbReference>
<protein>
    <submittedName>
        <fullName evidence="2">MerR family transcriptional regulator</fullName>
    </submittedName>
</protein>
<dbReference type="Proteomes" id="UP000733744">
    <property type="component" value="Unassembled WGS sequence"/>
</dbReference>
<feature type="domain" description="TniQ" evidence="1">
    <location>
        <begin position="12"/>
        <end position="125"/>
    </location>
</feature>
<dbReference type="RefSeq" id="WP_127030666.1">
    <property type="nucleotide sequence ID" value="NZ_RYFG02000064.1"/>
</dbReference>
<organism evidence="2 3">
    <name type="scientific">Candidatus Methylobacter oryzae</name>
    <dbReference type="NCBI Taxonomy" id="2497749"/>
    <lineage>
        <taxon>Bacteria</taxon>
        <taxon>Pseudomonadati</taxon>
        <taxon>Pseudomonadota</taxon>
        <taxon>Gammaproteobacteria</taxon>
        <taxon>Methylococcales</taxon>
        <taxon>Methylococcaceae</taxon>
        <taxon>Methylobacter</taxon>
    </lineage>
</organism>
<sequence length="597" mass="67875">MMIADADRYSLPVRPRPIHGEATLGFLMRVARANGYETIRQLRKVFRTFDAVCQGLDLSVTERRALFGPYPSYWGQNDFKHGLTASDFNYSLMRWCPYCLRESAHLRGLWLLKVNSVCCRHAIRLVDRCTSCDNVQRLERVNFEQCDCGTWLADSQGVEKVHSFVVRVSGTVEASIEKRTALSGLPPLSLSEWLRLISYLGQFSETFQPAKPGKIANLYQVDTAIHLFSQASRLLDKWPENFYTLLAALHRQADSQLSIRKTFGSLYRVLYTDLSGACFQFLRDEFEHYLHQYWFGVVGKRNRAFKPETIVSHPRVTLKQAAKKTGVAQATVRQLIQAELISGGRIDLPSGRKALSVHENSLEEISFLAKGCVTLGEASRLLCLPECRVRELISYGIIKPLVSRAHGNAATWLIPKQQVKQLFFTGRASSHLSSTIIVKQLLKYWHLRDGEFKELVQALSEGQLVAVAFQSVALGNVTLNEQETRQWLVEKRYAAGLSLSVDEAAKRLGLKQQVVYDLVKLELLATIQDNLPGRRVTRESLDDFQVTYISLAEYSRSLNRAPRWVLKTLDVQPITGPIIDGSRQYFFRRSDVYIDME</sequence>
<keyword evidence="3" id="KW-1185">Reference proteome</keyword>
<reference evidence="2 3" key="1">
    <citation type="journal article" date="2019" name="Antonie Van Leeuwenhoek">
        <title>Description of 'Ca. Methylobacter oryzae' KRF1, a novel species from the environmentally important Methylobacter clade 2.</title>
        <authorList>
            <person name="Khatri K."/>
            <person name="Mohite J.A."/>
            <person name="Pandit P.S."/>
            <person name="Bahulikar R."/>
            <person name="Rahalkar M.C."/>
        </authorList>
    </citation>
    <scope>NUCLEOTIDE SEQUENCE [LARGE SCALE GENOMIC DNA]</scope>
    <source>
        <strain evidence="2 3">KRF1</strain>
    </source>
</reference>
<proteinExistence type="predicted"/>
<gene>
    <name evidence="2" type="ORF">EKO24_006985</name>
</gene>